<dbReference type="PANTHER" id="PTHR45939">
    <property type="entry name" value="PEROXISOMAL MEMBRANE PROTEIN PMP34-RELATED"/>
    <property type="match status" value="1"/>
</dbReference>
<dbReference type="HOGENOM" id="CLU_015166_6_3_1"/>
<feature type="repeat" description="Solcar" evidence="9">
    <location>
        <begin position="14"/>
        <end position="99"/>
    </location>
</feature>
<proteinExistence type="inferred from homology"/>
<evidence type="ECO:0000256" key="2">
    <source>
        <dbReference type="ARBA" id="ARBA00006375"/>
    </source>
</evidence>
<dbReference type="InterPro" id="IPR023395">
    <property type="entry name" value="MCP_dom_sf"/>
</dbReference>
<evidence type="ECO:0000256" key="6">
    <source>
        <dbReference type="ARBA" id="ARBA00022989"/>
    </source>
</evidence>
<keyword evidence="7 9" id="KW-0472">Membrane</keyword>
<dbReference type="FunFam" id="1.50.40.10:FF:000129">
    <property type="entry name" value="Peroxisomal membrane protein"/>
    <property type="match status" value="1"/>
</dbReference>
<dbReference type="EMBL" id="CAEY01001893">
    <property type="status" value="NOT_ANNOTATED_CDS"/>
    <property type="molecule type" value="Genomic_DNA"/>
</dbReference>
<dbReference type="GO" id="GO:0015217">
    <property type="term" value="F:ADP transmembrane transporter activity"/>
    <property type="evidence" value="ECO:0007669"/>
    <property type="project" value="TreeGrafter"/>
</dbReference>
<feature type="transmembrane region" description="Helical" evidence="11">
    <location>
        <begin position="173"/>
        <end position="195"/>
    </location>
</feature>
<evidence type="ECO:0000256" key="7">
    <source>
        <dbReference type="ARBA" id="ARBA00023136"/>
    </source>
</evidence>
<organism evidence="12 13">
    <name type="scientific">Tetranychus urticae</name>
    <name type="common">Two-spotted spider mite</name>
    <dbReference type="NCBI Taxonomy" id="32264"/>
    <lineage>
        <taxon>Eukaryota</taxon>
        <taxon>Metazoa</taxon>
        <taxon>Ecdysozoa</taxon>
        <taxon>Arthropoda</taxon>
        <taxon>Chelicerata</taxon>
        <taxon>Arachnida</taxon>
        <taxon>Acari</taxon>
        <taxon>Acariformes</taxon>
        <taxon>Trombidiformes</taxon>
        <taxon>Prostigmata</taxon>
        <taxon>Eleutherengona</taxon>
        <taxon>Raphignathae</taxon>
        <taxon>Tetranychoidea</taxon>
        <taxon>Tetranychidae</taxon>
        <taxon>Tetranychus</taxon>
    </lineage>
</organism>
<feature type="transmembrane region" description="Helical" evidence="11">
    <location>
        <begin position="78"/>
        <end position="99"/>
    </location>
</feature>
<evidence type="ECO:0000256" key="4">
    <source>
        <dbReference type="ARBA" id="ARBA00022692"/>
    </source>
</evidence>
<dbReference type="PRINTS" id="PR00926">
    <property type="entry name" value="MITOCARRIER"/>
</dbReference>
<keyword evidence="4 9" id="KW-0812">Transmembrane</keyword>
<feature type="transmembrane region" description="Helical" evidence="11">
    <location>
        <begin position="277"/>
        <end position="302"/>
    </location>
</feature>
<keyword evidence="8" id="KW-0576">Peroxisome</keyword>
<dbReference type="GO" id="GO:0080122">
    <property type="term" value="F:AMP transmembrane transporter activity"/>
    <property type="evidence" value="ECO:0007669"/>
    <property type="project" value="TreeGrafter"/>
</dbReference>
<evidence type="ECO:0000256" key="10">
    <source>
        <dbReference type="RuleBase" id="RU000488"/>
    </source>
</evidence>
<evidence type="ECO:0000256" key="3">
    <source>
        <dbReference type="ARBA" id="ARBA00022448"/>
    </source>
</evidence>
<dbReference type="KEGG" id="tut:107362128"/>
<dbReference type="Gene3D" id="1.50.40.10">
    <property type="entry name" value="Mitochondrial carrier domain"/>
    <property type="match status" value="1"/>
</dbReference>
<evidence type="ECO:0000256" key="11">
    <source>
        <dbReference type="SAM" id="Phobius"/>
    </source>
</evidence>
<dbReference type="GO" id="GO:0051724">
    <property type="term" value="F:NAD transmembrane transporter activity"/>
    <property type="evidence" value="ECO:0007669"/>
    <property type="project" value="TreeGrafter"/>
</dbReference>
<gene>
    <name evidence="12" type="primary">107362128</name>
</gene>
<keyword evidence="13" id="KW-1185">Reference proteome</keyword>
<dbReference type="EnsemblMetazoa" id="tetur07g06620.1">
    <property type="protein sequence ID" value="tetur07g06620.1"/>
    <property type="gene ID" value="tetur07g06620"/>
</dbReference>
<evidence type="ECO:0000256" key="9">
    <source>
        <dbReference type="PROSITE-ProRule" id="PRU00282"/>
    </source>
</evidence>
<dbReference type="InterPro" id="IPR002067">
    <property type="entry name" value="MCP"/>
</dbReference>
<dbReference type="GO" id="GO:0005347">
    <property type="term" value="F:ATP transmembrane transporter activity"/>
    <property type="evidence" value="ECO:0007669"/>
    <property type="project" value="TreeGrafter"/>
</dbReference>
<evidence type="ECO:0000256" key="5">
    <source>
        <dbReference type="ARBA" id="ARBA00022737"/>
    </source>
</evidence>
<dbReference type="OMA" id="PLEMINT"/>
<accession>T1K9Y5</accession>
<feature type="repeat" description="Solcar" evidence="9">
    <location>
        <begin position="105"/>
        <end position="201"/>
    </location>
</feature>
<evidence type="ECO:0000313" key="12">
    <source>
        <dbReference type="EnsemblMetazoa" id="tetur07g06620.1"/>
    </source>
</evidence>
<dbReference type="OrthoDB" id="10266426at2759"/>
<feature type="repeat" description="Solcar" evidence="9">
    <location>
        <begin position="211"/>
        <end position="297"/>
    </location>
</feature>
<evidence type="ECO:0000313" key="13">
    <source>
        <dbReference type="Proteomes" id="UP000015104"/>
    </source>
</evidence>
<comment type="subcellular location">
    <subcellularLocation>
        <location evidence="1">Peroxisome membrane</location>
        <topology evidence="1">Multi-pass membrane protein</topology>
    </subcellularLocation>
</comment>
<dbReference type="GO" id="GO:0015230">
    <property type="term" value="F:FAD transmembrane transporter activity"/>
    <property type="evidence" value="ECO:0007669"/>
    <property type="project" value="TreeGrafter"/>
</dbReference>
<dbReference type="GO" id="GO:0044610">
    <property type="term" value="F:FMN transmembrane transporter activity"/>
    <property type="evidence" value="ECO:0007669"/>
    <property type="project" value="TreeGrafter"/>
</dbReference>
<evidence type="ECO:0000256" key="1">
    <source>
        <dbReference type="ARBA" id="ARBA00004585"/>
    </source>
</evidence>
<dbReference type="InterPro" id="IPR018108">
    <property type="entry name" value="MCP_transmembrane"/>
</dbReference>
<evidence type="ECO:0000256" key="8">
    <source>
        <dbReference type="ARBA" id="ARBA00023140"/>
    </source>
</evidence>
<reference evidence="12" key="2">
    <citation type="submission" date="2015-06" db="UniProtKB">
        <authorList>
            <consortium name="EnsemblMetazoa"/>
        </authorList>
    </citation>
    <scope>IDENTIFICATION</scope>
</reference>
<dbReference type="Pfam" id="PF00153">
    <property type="entry name" value="Mito_carr"/>
    <property type="match status" value="3"/>
</dbReference>
<keyword evidence="6 11" id="KW-1133">Transmembrane helix</keyword>
<sequence length="310" mass="34586">MGKATIGWDNLFTYDSLVHAMAGSAGGVTAMTTFYPLDIVRSRLQVDDLAKGKNTWALIKEILDSEGLEGLYRGLEPVLISLCASNFVYFYSFHGLRAMFKNSEPSALRDLFLGSIAGTFNVLLTTPLWVVNMRMKMQGAKLKNGGEMTRNTPRYKNIFHGIYKIASTEGVPALWAGAIPSLVLVTNPAIQFMIYENLKRRTQLWTGKEQIKGSNALLLGAISKSLSTILTYPLQLVQSKLRYGSEDVKNKNMMQVIRMILLRNGPGGLYKGMEAKLYQTVLATALMFFTYEKIAAFVFTIMKGSRKMKK</sequence>
<dbReference type="Proteomes" id="UP000015104">
    <property type="component" value="Unassembled WGS sequence"/>
</dbReference>
<keyword evidence="5" id="KW-0677">Repeat</keyword>
<evidence type="ECO:0008006" key="14">
    <source>
        <dbReference type="Google" id="ProtNLM"/>
    </source>
</evidence>
<dbReference type="PROSITE" id="PS50920">
    <property type="entry name" value="SOLCAR"/>
    <property type="match status" value="3"/>
</dbReference>
<feature type="transmembrane region" description="Helical" evidence="11">
    <location>
        <begin position="111"/>
        <end position="131"/>
    </location>
</feature>
<dbReference type="SUPFAM" id="SSF103506">
    <property type="entry name" value="Mitochondrial carrier"/>
    <property type="match status" value="1"/>
</dbReference>
<reference evidence="13" key="1">
    <citation type="submission" date="2011-08" db="EMBL/GenBank/DDBJ databases">
        <authorList>
            <person name="Rombauts S."/>
        </authorList>
    </citation>
    <scope>NUCLEOTIDE SEQUENCE</scope>
    <source>
        <strain evidence="13">London</strain>
    </source>
</reference>
<dbReference type="GO" id="GO:0015228">
    <property type="term" value="F:coenzyme A transmembrane transporter activity"/>
    <property type="evidence" value="ECO:0007669"/>
    <property type="project" value="TreeGrafter"/>
</dbReference>
<name>T1K9Y5_TETUR</name>
<dbReference type="PANTHER" id="PTHR45939:SF5">
    <property type="entry name" value="PEROXISOMAL MEMBRANE PROTEIN PMP34"/>
    <property type="match status" value="1"/>
</dbReference>
<dbReference type="GO" id="GO:0005778">
    <property type="term" value="C:peroxisomal membrane"/>
    <property type="evidence" value="ECO:0007669"/>
    <property type="project" value="UniProtKB-SubCell"/>
</dbReference>
<dbReference type="eggNOG" id="KOG0769">
    <property type="taxonomic scope" value="Eukaryota"/>
</dbReference>
<dbReference type="InterPro" id="IPR052217">
    <property type="entry name" value="Mito/Peroxisomal_Carrier"/>
</dbReference>
<dbReference type="STRING" id="32264.T1K9Y5"/>
<protein>
    <recommendedName>
        <fullName evidence="14">Peroxisomal membrane protein PMP34</fullName>
    </recommendedName>
</protein>
<keyword evidence="3 10" id="KW-0813">Transport</keyword>
<dbReference type="AlphaFoldDB" id="T1K9Y5"/>
<comment type="similarity">
    <text evidence="2 10">Belongs to the mitochondrial carrier (TC 2.A.29) family.</text>
</comment>